<dbReference type="EMBL" id="JAROBY010000035">
    <property type="protein sequence ID" value="MEB4796352.1"/>
    <property type="molecule type" value="Genomic_DNA"/>
</dbReference>
<dbReference type="Pfam" id="PF09855">
    <property type="entry name" value="Zn_ribbon_13"/>
    <property type="match status" value="1"/>
</dbReference>
<dbReference type="InterPro" id="IPR018652">
    <property type="entry name" value="DUF2082_NA-bd_Znr"/>
</dbReference>
<proteinExistence type="predicted"/>
<accession>A0ABU6DHQ2</accession>
<protein>
    <submittedName>
        <fullName evidence="1">Zinc ribbon domain-containing protein</fullName>
    </submittedName>
</protein>
<organism evidence="1 2">
    <name type="scientific">Paenibacillus chondroitinus</name>
    <dbReference type="NCBI Taxonomy" id="59842"/>
    <lineage>
        <taxon>Bacteria</taxon>
        <taxon>Bacillati</taxon>
        <taxon>Bacillota</taxon>
        <taxon>Bacilli</taxon>
        <taxon>Bacillales</taxon>
        <taxon>Paenibacillaceae</taxon>
        <taxon>Paenibacillus</taxon>
    </lineage>
</organism>
<evidence type="ECO:0000313" key="1">
    <source>
        <dbReference type="EMBL" id="MEB4796352.1"/>
    </source>
</evidence>
<dbReference type="Proteomes" id="UP001355653">
    <property type="component" value="Unassembled WGS sequence"/>
</dbReference>
<comment type="caution">
    <text evidence="1">The sequence shown here is derived from an EMBL/GenBank/DDBJ whole genome shotgun (WGS) entry which is preliminary data.</text>
</comment>
<sequence>MANKYKCVKCGGKECSVKEVAMNGTGLSKILDIEYNHFLFVSCLNCGFVEVYNPDVLRGHKSGKLGTIMDILFGD</sequence>
<gene>
    <name evidence="1" type="ORF">P5G65_20815</name>
</gene>
<evidence type="ECO:0000313" key="2">
    <source>
        <dbReference type="Proteomes" id="UP001355653"/>
    </source>
</evidence>
<reference evidence="1 2" key="1">
    <citation type="submission" date="2023-03" db="EMBL/GenBank/DDBJ databases">
        <title>Bacillus Genome Sequencing.</title>
        <authorList>
            <person name="Dunlap C."/>
        </authorList>
    </citation>
    <scope>NUCLEOTIDE SEQUENCE [LARGE SCALE GENOMIC DNA]</scope>
    <source>
        <strain evidence="1 2">NRS-1351</strain>
    </source>
</reference>
<keyword evidence="2" id="KW-1185">Reference proteome</keyword>
<name>A0ABU6DHQ2_9BACL</name>